<proteinExistence type="predicted"/>
<evidence type="ECO:0000256" key="1">
    <source>
        <dbReference type="ARBA" id="ARBA00023125"/>
    </source>
</evidence>
<name>A0A410MD04_9BACI</name>
<sequence>MDRIKKKQKTRETIIAVAKNIFNQKGFEQTTTSEIAEQANIGHGTLFNYFDSKADLLIDVFTEEFIDRIDNLDYHLTEEDQTRCADEIVYLFLYRRINKYLHLRKSMFRDMMGIALTSFQSDQERMKHFIGLDFMLVDELIELLNHLKEEKKLAHDFDSNEAAEIIYSSLAFEFIMFLYQHEMTKEHFLTGIRNKLKFIIH</sequence>
<dbReference type="GO" id="GO:0000976">
    <property type="term" value="F:transcription cis-regulatory region binding"/>
    <property type="evidence" value="ECO:0007669"/>
    <property type="project" value="TreeGrafter"/>
</dbReference>
<evidence type="ECO:0000313" key="5">
    <source>
        <dbReference type="Proteomes" id="UP000287756"/>
    </source>
</evidence>
<dbReference type="InterPro" id="IPR050109">
    <property type="entry name" value="HTH-type_TetR-like_transc_reg"/>
</dbReference>
<evidence type="ECO:0000313" key="4">
    <source>
        <dbReference type="EMBL" id="QAS52556.1"/>
    </source>
</evidence>
<dbReference type="PRINTS" id="PR00455">
    <property type="entry name" value="HTHTETR"/>
</dbReference>
<gene>
    <name evidence="4" type="ORF">HLI_10165</name>
</gene>
<dbReference type="PROSITE" id="PS50977">
    <property type="entry name" value="HTH_TETR_2"/>
    <property type="match status" value="1"/>
</dbReference>
<dbReference type="InterPro" id="IPR001647">
    <property type="entry name" value="HTH_TetR"/>
</dbReference>
<evidence type="ECO:0000259" key="3">
    <source>
        <dbReference type="PROSITE" id="PS50977"/>
    </source>
</evidence>
<organism evidence="4 5">
    <name type="scientific">Halobacillus litoralis</name>
    <dbReference type="NCBI Taxonomy" id="45668"/>
    <lineage>
        <taxon>Bacteria</taxon>
        <taxon>Bacillati</taxon>
        <taxon>Bacillota</taxon>
        <taxon>Bacilli</taxon>
        <taxon>Bacillales</taxon>
        <taxon>Bacillaceae</taxon>
        <taxon>Halobacillus</taxon>
    </lineage>
</organism>
<dbReference type="Pfam" id="PF00440">
    <property type="entry name" value="TetR_N"/>
    <property type="match status" value="1"/>
</dbReference>
<dbReference type="Proteomes" id="UP000287756">
    <property type="component" value="Chromosome"/>
</dbReference>
<feature type="domain" description="HTH tetR-type" evidence="3">
    <location>
        <begin position="8"/>
        <end position="68"/>
    </location>
</feature>
<dbReference type="PANTHER" id="PTHR30055">
    <property type="entry name" value="HTH-TYPE TRANSCRIPTIONAL REGULATOR RUTR"/>
    <property type="match status" value="1"/>
</dbReference>
<reference evidence="4 5" key="1">
    <citation type="submission" date="2018-01" db="EMBL/GenBank/DDBJ databases">
        <title>The whole genome sequencing and assembly of Halobacillus litoralis ERB031 strain.</title>
        <authorList>
            <person name="Lee S.-J."/>
            <person name="Park M.-K."/>
            <person name="Kim J.-Y."/>
            <person name="Lee Y.-J."/>
            <person name="Yi H."/>
            <person name="Bahn Y.-S."/>
            <person name="Kim J.F."/>
            <person name="Lee D.-W."/>
        </authorList>
    </citation>
    <scope>NUCLEOTIDE SEQUENCE [LARGE SCALE GENOMIC DNA]</scope>
    <source>
        <strain evidence="4 5">ERB 031</strain>
    </source>
</reference>
<keyword evidence="1 2" id="KW-0238">DNA-binding</keyword>
<accession>A0A410MD04</accession>
<evidence type="ECO:0000256" key="2">
    <source>
        <dbReference type="PROSITE-ProRule" id="PRU00335"/>
    </source>
</evidence>
<dbReference type="PROSITE" id="PS01081">
    <property type="entry name" value="HTH_TETR_1"/>
    <property type="match status" value="1"/>
</dbReference>
<dbReference type="Gene3D" id="1.10.357.10">
    <property type="entry name" value="Tetracycline Repressor, domain 2"/>
    <property type="match status" value="1"/>
</dbReference>
<dbReference type="SUPFAM" id="SSF46689">
    <property type="entry name" value="Homeodomain-like"/>
    <property type="match status" value="1"/>
</dbReference>
<dbReference type="EMBL" id="CP026118">
    <property type="protein sequence ID" value="QAS52556.1"/>
    <property type="molecule type" value="Genomic_DNA"/>
</dbReference>
<dbReference type="GO" id="GO:0003700">
    <property type="term" value="F:DNA-binding transcription factor activity"/>
    <property type="evidence" value="ECO:0007669"/>
    <property type="project" value="TreeGrafter"/>
</dbReference>
<dbReference type="RefSeq" id="WP_128524845.1">
    <property type="nucleotide sequence ID" value="NZ_CANLVY010000009.1"/>
</dbReference>
<protein>
    <recommendedName>
        <fullName evidence="3">HTH tetR-type domain-containing protein</fullName>
    </recommendedName>
</protein>
<dbReference type="PANTHER" id="PTHR30055:SF226">
    <property type="entry name" value="HTH-TYPE TRANSCRIPTIONAL REGULATOR PKSA"/>
    <property type="match status" value="1"/>
</dbReference>
<dbReference type="InterPro" id="IPR023772">
    <property type="entry name" value="DNA-bd_HTH_TetR-type_CS"/>
</dbReference>
<feature type="DNA-binding region" description="H-T-H motif" evidence="2">
    <location>
        <begin position="31"/>
        <end position="50"/>
    </location>
</feature>
<dbReference type="InterPro" id="IPR009057">
    <property type="entry name" value="Homeodomain-like_sf"/>
</dbReference>
<dbReference type="AlphaFoldDB" id="A0A410MD04"/>
<dbReference type="OrthoDB" id="9814703at2"/>
<dbReference type="KEGG" id="hli:HLI_10165"/>